<dbReference type="EC" id="1.3.5.1" evidence="4"/>
<comment type="subcellular location">
    <subcellularLocation>
        <location evidence="2">Membrane</location>
        <topology evidence="2">Peripheral membrane protein</topology>
    </subcellularLocation>
</comment>
<reference evidence="15 16" key="1">
    <citation type="submission" date="2016-10" db="EMBL/GenBank/DDBJ databases">
        <authorList>
            <person name="Varghese N."/>
            <person name="Submissions S."/>
        </authorList>
    </citation>
    <scope>NUCLEOTIDE SEQUENCE [LARGE SCALE GENOMIC DNA]</scope>
    <source>
        <strain evidence="15 16">DSM 9169</strain>
    </source>
</reference>
<dbReference type="NCBIfam" id="TIGR01811">
    <property type="entry name" value="sdhA_Bsu"/>
    <property type="match status" value="1"/>
</dbReference>
<evidence type="ECO:0000256" key="11">
    <source>
        <dbReference type="ARBA" id="ARBA00049220"/>
    </source>
</evidence>
<keyword evidence="8" id="KW-0249">Electron transport</keyword>
<keyword evidence="6" id="KW-0285">Flavoprotein</keyword>
<evidence type="ECO:0000256" key="4">
    <source>
        <dbReference type="ARBA" id="ARBA00012792"/>
    </source>
</evidence>
<evidence type="ECO:0000256" key="6">
    <source>
        <dbReference type="ARBA" id="ARBA00022630"/>
    </source>
</evidence>
<evidence type="ECO:0000256" key="7">
    <source>
        <dbReference type="ARBA" id="ARBA00022827"/>
    </source>
</evidence>
<evidence type="ECO:0000259" key="13">
    <source>
        <dbReference type="Pfam" id="PF00890"/>
    </source>
</evidence>
<dbReference type="Gene3D" id="3.90.700.10">
    <property type="entry name" value="Succinate dehydrogenase/fumarate reductase flavoprotein, catalytic domain"/>
    <property type="match status" value="1"/>
</dbReference>
<dbReference type="InterPro" id="IPR011280">
    <property type="entry name" value="Succ_DH/Fum_Rdt_flav_su"/>
</dbReference>
<dbReference type="SUPFAM" id="SSF81343">
    <property type="entry name" value="Fumarate reductase respiratory complex transmembrane subunits"/>
    <property type="match status" value="1"/>
</dbReference>
<dbReference type="PANTHER" id="PTHR11632:SF53">
    <property type="entry name" value="SUCCINATE DEHYDROGENASE FLAVOPROTEIN SUBUNIT"/>
    <property type="match status" value="1"/>
</dbReference>
<protein>
    <recommendedName>
        <fullName evidence="4">succinate dehydrogenase</fullName>
        <ecNumber evidence="4">1.3.5.1</ecNumber>
    </recommendedName>
</protein>
<dbReference type="InterPro" id="IPR034804">
    <property type="entry name" value="SQR/QFR_C/D"/>
</dbReference>
<keyword evidence="7" id="KW-0274">FAD</keyword>
<evidence type="ECO:0000256" key="3">
    <source>
        <dbReference type="ARBA" id="ARBA00008040"/>
    </source>
</evidence>
<feature type="domain" description="FAD-dependent oxidoreductase 2 FAD-binding" evidence="13">
    <location>
        <begin position="291"/>
        <end position="696"/>
    </location>
</feature>
<dbReference type="Proteomes" id="UP000198976">
    <property type="component" value="Chromosome I"/>
</dbReference>
<dbReference type="PROSITE" id="PS00504">
    <property type="entry name" value="FRD_SDH_FAD_BINDING"/>
    <property type="match status" value="1"/>
</dbReference>
<keyword evidence="12" id="KW-1133">Transmembrane helix</keyword>
<dbReference type="NCBIfam" id="TIGR02046">
    <property type="entry name" value="sdhC_b558_fam"/>
    <property type="match status" value="1"/>
</dbReference>
<dbReference type="InterPro" id="IPR037099">
    <property type="entry name" value="Fum_R/Succ_DH_flav-like_C_sf"/>
</dbReference>
<keyword evidence="10 12" id="KW-0472">Membrane</keyword>
<sequence>MTINGTLTPTARRVTIPTWVCKVVMAITGLIMAAFVFIHMVGNVKILTDPAQMDHYAQWLRTIGEPALPYGSVLWILRVILLSCVLLHICGALILWRRGALTHTPGVRRLKHRGWAAKLMLPTGLVLIAFIVIHLLDLTIGTVVESAAFRHPDSRFYAAANVVASMSRPVMFAAYVIALIAIGLHLSHGIERAWQDLGGRSPRIGTVVRIAGYAIALAVVIGDLTVIAASHMGAISAALALPLAAGRTHLRIDEGAPVDAHEPEVEPERMWDEFVSHARLVSPGNRRTFRVVVVGTGLAGASAAAALAELGFGVDAITTLDTPRRSHSVAAQGGINAARARRVDSDSVQRFVTDTIKGGDFRARESEVWRLGIESARVIDHMNALGVPFAREYGGSLSTRSFGGVQVSRTYYSRGQTGQQLQVAASSSLMRQVAAGRVTLWVRHEMLDVVVADGRAAGVITRDMITGRTRFHPAHAVVIATGGYGNVYYYSTLAKNCSTTGIWRAHRAGAALASPSMIQFHPTALPVSFPWQSKTTLMSESLRNDGRIWVPRSPGDDRDPNTIPEEERDYYLERKYPAFGNLTPRDIASRAAREQIESGHGVGPERNSVYLDFRDALERVGRRVIAERYGNLLDMYLDATGEDPYTRPMRIAPGAHFTMGGLWVDFRLMTTIPGLFAAGEANAAYHGANRLGANSLLAACVDGAFTIPRTVPDYLAGILGQELLSVDDSRVIAAREGVESRLQGLLHIDGATPTDSFARKLGDIMYQGCGVVRSKESLEAALSDIDALQQRMGADLRVSGETGHFNTDLVAAARLQDSIQMATLMCVDAWHREESCGAHFRSEYQTEQGEAQRRDDQWMNVSAWTTDGWHDLRTDGAAPLAITCTHHAEELTFTTVPLATRNYQ</sequence>
<name>A0ABY0V7L3_9ACTO</name>
<keyword evidence="5" id="KW-0813">Transport</keyword>
<feature type="transmembrane region" description="Helical" evidence="12">
    <location>
        <begin position="75"/>
        <end position="96"/>
    </location>
</feature>
<comment type="similarity">
    <text evidence="3">Belongs to the FAD-dependent oxidoreductase 2 family. FRD/SDH subfamily.</text>
</comment>
<dbReference type="InterPro" id="IPR015939">
    <property type="entry name" value="Fum_Rdtase/Succ_DH_flav-like_C"/>
</dbReference>
<dbReference type="Pfam" id="PF02910">
    <property type="entry name" value="Succ_DH_flav_C"/>
    <property type="match status" value="1"/>
</dbReference>
<evidence type="ECO:0000256" key="1">
    <source>
        <dbReference type="ARBA" id="ARBA00001974"/>
    </source>
</evidence>
<gene>
    <name evidence="15" type="ORF">SAMN04489714_1156</name>
</gene>
<accession>A0ABY0V7L3</accession>
<evidence type="ECO:0000256" key="8">
    <source>
        <dbReference type="ARBA" id="ARBA00022982"/>
    </source>
</evidence>
<dbReference type="Pfam" id="PF00890">
    <property type="entry name" value="FAD_binding_2"/>
    <property type="match status" value="1"/>
</dbReference>
<comment type="catalytic activity">
    <reaction evidence="11">
        <text>a quinone + succinate = fumarate + a quinol</text>
        <dbReference type="Rhea" id="RHEA:40523"/>
        <dbReference type="ChEBI" id="CHEBI:24646"/>
        <dbReference type="ChEBI" id="CHEBI:29806"/>
        <dbReference type="ChEBI" id="CHEBI:30031"/>
        <dbReference type="ChEBI" id="CHEBI:132124"/>
        <dbReference type="EC" id="1.3.5.1"/>
    </reaction>
</comment>
<dbReference type="SUPFAM" id="SSF51905">
    <property type="entry name" value="FAD/NAD(P)-binding domain"/>
    <property type="match status" value="1"/>
</dbReference>
<keyword evidence="16" id="KW-1185">Reference proteome</keyword>
<evidence type="ECO:0000256" key="12">
    <source>
        <dbReference type="SAM" id="Phobius"/>
    </source>
</evidence>
<dbReference type="InterPro" id="IPR011138">
    <property type="entry name" value="Cytochrome_b-558"/>
</dbReference>
<feature type="transmembrane region" description="Helical" evidence="12">
    <location>
        <begin position="207"/>
        <end position="229"/>
    </location>
</feature>
<keyword evidence="12" id="KW-0812">Transmembrane</keyword>
<evidence type="ECO:0000256" key="9">
    <source>
        <dbReference type="ARBA" id="ARBA00023002"/>
    </source>
</evidence>
<dbReference type="InterPro" id="IPR027477">
    <property type="entry name" value="Succ_DH/fumarate_Rdtase_cat_sf"/>
</dbReference>
<dbReference type="PANTHER" id="PTHR11632">
    <property type="entry name" value="SUCCINATE DEHYDROGENASE 2 FLAVOPROTEIN SUBUNIT"/>
    <property type="match status" value="1"/>
</dbReference>
<dbReference type="SUPFAM" id="SSF56425">
    <property type="entry name" value="Succinate dehydrogenase/fumarate reductase flavoprotein, catalytic domain"/>
    <property type="match status" value="1"/>
</dbReference>
<evidence type="ECO:0000313" key="15">
    <source>
        <dbReference type="EMBL" id="SDT94951.1"/>
    </source>
</evidence>
<comment type="cofactor">
    <cofactor evidence="1">
        <name>FAD</name>
        <dbReference type="ChEBI" id="CHEBI:57692"/>
    </cofactor>
</comment>
<dbReference type="CDD" id="cd03498">
    <property type="entry name" value="SQR_TypeB_2_TM"/>
    <property type="match status" value="1"/>
</dbReference>
<dbReference type="NCBIfam" id="NF005749">
    <property type="entry name" value="PRK07573.1"/>
    <property type="match status" value="1"/>
</dbReference>
<dbReference type="EMBL" id="LT629792">
    <property type="protein sequence ID" value="SDT94951.1"/>
    <property type="molecule type" value="Genomic_DNA"/>
</dbReference>
<organism evidence="15 16">
    <name type="scientific">Schaalia radingae</name>
    <dbReference type="NCBI Taxonomy" id="131110"/>
    <lineage>
        <taxon>Bacteria</taxon>
        <taxon>Bacillati</taxon>
        <taxon>Actinomycetota</taxon>
        <taxon>Actinomycetes</taxon>
        <taxon>Actinomycetales</taxon>
        <taxon>Actinomycetaceae</taxon>
        <taxon>Schaalia</taxon>
    </lineage>
</organism>
<dbReference type="InterPro" id="IPR036188">
    <property type="entry name" value="FAD/NAD-bd_sf"/>
</dbReference>
<dbReference type="Gene3D" id="1.20.1300.10">
    <property type="entry name" value="Fumarate reductase/succinate dehydrogenase, transmembrane subunit"/>
    <property type="match status" value="1"/>
</dbReference>
<evidence type="ECO:0000256" key="2">
    <source>
        <dbReference type="ARBA" id="ARBA00004170"/>
    </source>
</evidence>
<keyword evidence="9" id="KW-0560">Oxidoreductase</keyword>
<evidence type="ECO:0000256" key="10">
    <source>
        <dbReference type="ARBA" id="ARBA00023136"/>
    </source>
</evidence>
<proteinExistence type="inferred from homology"/>
<feature type="domain" description="Fumarate reductase/succinate dehydrogenase flavoprotein-like C-terminal" evidence="14">
    <location>
        <begin position="759"/>
        <end position="903"/>
    </location>
</feature>
<feature type="transmembrane region" description="Helical" evidence="12">
    <location>
        <begin position="156"/>
        <end position="186"/>
    </location>
</feature>
<evidence type="ECO:0000313" key="16">
    <source>
        <dbReference type="Proteomes" id="UP000198976"/>
    </source>
</evidence>
<dbReference type="PRINTS" id="PR00368">
    <property type="entry name" value="FADPNR"/>
</dbReference>
<dbReference type="InterPro" id="IPR030664">
    <property type="entry name" value="SdhA/FrdA/AprA"/>
</dbReference>
<dbReference type="Gene3D" id="1.20.58.100">
    <property type="entry name" value="Fumarate reductase/succinate dehydrogenase flavoprotein-like, C-terminal domain"/>
    <property type="match status" value="1"/>
</dbReference>
<evidence type="ECO:0000259" key="14">
    <source>
        <dbReference type="Pfam" id="PF02910"/>
    </source>
</evidence>
<dbReference type="InterPro" id="IPR003953">
    <property type="entry name" value="FAD-dep_OxRdtase_2_FAD-bd"/>
</dbReference>
<dbReference type="InterPro" id="IPR003952">
    <property type="entry name" value="FRD_SDH_FAD_BS"/>
</dbReference>
<feature type="transmembrane region" description="Helical" evidence="12">
    <location>
        <begin position="116"/>
        <end position="136"/>
    </location>
</feature>
<dbReference type="SUPFAM" id="SSF46977">
    <property type="entry name" value="Succinate dehydrogenase/fumarate reductase flavoprotein C-terminal domain"/>
    <property type="match status" value="1"/>
</dbReference>
<feature type="transmembrane region" description="Helical" evidence="12">
    <location>
        <begin position="20"/>
        <end position="41"/>
    </location>
</feature>
<evidence type="ECO:0000256" key="5">
    <source>
        <dbReference type="ARBA" id="ARBA00022448"/>
    </source>
</evidence>
<dbReference type="RefSeq" id="WP_092648604.1">
    <property type="nucleotide sequence ID" value="NZ_LT629792.1"/>
</dbReference>
<dbReference type="Gene3D" id="3.50.50.60">
    <property type="entry name" value="FAD/NAD(P)-binding domain"/>
    <property type="match status" value="1"/>
</dbReference>